<organism evidence="1 2">
    <name type="scientific">Actinospica durhamensis</name>
    <dbReference type="NCBI Taxonomy" id="1508375"/>
    <lineage>
        <taxon>Bacteria</taxon>
        <taxon>Bacillati</taxon>
        <taxon>Actinomycetota</taxon>
        <taxon>Actinomycetes</taxon>
        <taxon>Catenulisporales</taxon>
        <taxon>Actinospicaceae</taxon>
        <taxon>Actinospica</taxon>
    </lineage>
</organism>
<dbReference type="Gene3D" id="2.30.110.10">
    <property type="entry name" value="Electron Transport, Fmn-binding Protein, Chain A"/>
    <property type="match status" value="1"/>
</dbReference>
<proteinExistence type="predicted"/>
<comment type="caution">
    <text evidence="1">The sequence shown here is derived from an EMBL/GenBank/DDBJ whole genome shotgun (WGS) entry which is preliminary data.</text>
</comment>
<evidence type="ECO:0000313" key="2">
    <source>
        <dbReference type="Proteomes" id="UP000675781"/>
    </source>
</evidence>
<evidence type="ECO:0000313" key="1">
    <source>
        <dbReference type="EMBL" id="MBR7833047.1"/>
    </source>
</evidence>
<gene>
    <name evidence="1" type="ORF">KDL01_07220</name>
</gene>
<reference evidence="1" key="1">
    <citation type="submission" date="2021-04" db="EMBL/GenBank/DDBJ databases">
        <title>Genome based classification of Actinospica acidithermotolerans sp. nov., an actinobacterium isolated from an Indonesian hot spring.</title>
        <authorList>
            <person name="Kusuma A.B."/>
            <person name="Putra K.E."/>
            <person name="Nafisah S."/>
            <person name="Loh J."/>
            <person name="Nouioui I."/>
            <person name="Goodfellow M."/>
        </authorList>
    </citation>
    <scope>NUCLEOTIDE SEQUENCE</scope>
    <source>
        <strain evidence="1">CSCA 57</strain>
    </source>
</reference>
<dbReference type="AlphaFoldDB" id="A0A941EM36"/>
<protein>
    <recommendedName>
        <fullName evidence="3">Deazaflavin-dependent oxidoreductase, nitroreductase family</fullName>
    </recommendedName>
</protein>
<dbReference type="InterPro" id="IPR012349">
    <property type="entry name" value="Split_barrel_FMN-bd"/>
</dbReference>
<name>A0A941EM36_9ACTN</name>
<accession>A0A941EM36</accession>
<sequence>MSTETSPAPGASAPQPPQTMAYQRAVNRVMRGLLATPGVSAGIGKYLITLYVVGRKSGRHYDVPVAYTPYEGVLLVGTPFGWSKNLRTGEPLEVRYKGRRRTADVEVVRDETGVVALYDVICRHNKNFAKFNKITLDADGGPVPADLRQAWQAGGRVLKLTLR</sequence>
<dbReference type="Proteomes" id="UP000675781">
    <property type="component" value="Unassembled WGS sequence"/>
</dbReference>
<dbReference type="RefSeq" id="WP_212527568.1">
    <property type="nucleotide sequence ID" value="NZ_JAGSOG010000021.1"/>
</dbReference>
<dbReference type="EMBL" id="JAGSOG010000021">
    <property type="protein sequence ID" value="MBR7833047.1"/>
    <property type="molecule type" value="Genomic_DNA"/>
</dbReference>
<keyword evidence="2" id="KW-1185">Reference proteome</keyword>
<evidence type="ECO:0008006" key="3">
    <source>
        <dbReference type="Google" id="ProtNLM"/>
    </source>
</evidence>